<organism evidence="2">
    <name type="scientific">Cacopsylla melanoneura</name>
    <dbReference type="NCBI Taxonomy" id="428564"/>
    <lineage>
        <taxon>Eukaryota</taxon>
        <taxon>Metazoa</taxon>
        <taxon>Ecdysozoa</taxon>
        <taxon>Arthropoda</taxon>
        <taxon>Hexapoda</taxon>
        <taxon>Insecta</taxon>
        <taxon>Pterygota</taxon>
        <taxon>Neoptera</taxon>
        <taxon>Paraneoptera</taxon>
        <taxon>Hemiptera</taxon>
        <taxon>Sternorrhyncha</taxon>
        <taxon>Psylloidea</taxon>
        <taxon>Psyllidae</taxon>
        <taxon>Psyllinae</taxon>
        <taxon>Cacopsylla</taxon>
    </lineage>
</organism>
<reference evidence="2" key="1">
    <citation type="submission" date="2021-05" db="EMBL/GenBank/DDBJ databases">
        <authorList>
            <person name="Alioto T."/>
            <person name="Alioto T."/>
            <person name="Gomez Garrido J."/>
        </authorList>
    </citation>
    <scope>NUCLEOTIDE SEQUENCE</scope>
</reference>
<accession>A0A8D8M4W0</accession>
<protein>
    <submittedName>
        <fullName evidence="2">7SK snRNA methylphosphate capping enzyme</fullName>
    </submittedName>
</protein>
<evidence type="ECO:0000313" key="2">
    <source>
        <dbReference type="EMBL" id="CAG6622080.1"/>
    </source>
</evidence>
<dbReference type="AlphaFoldDB" id="A0A8D8M4W0"/>
<sequence>MSSCAREEPRKDKFDENKSNKVNPKNKPSAMEEKDKHNNNKKNNSSKAHHKRKRCQVMLGNKCHKRRRIDYSRQFIPPTKFLLGGNIHDPLNLNSLQDEEINRAMNAVTPKSSPLPTPQHRKGGEIEVIIPPNICDPLSLAQCDDENTADYEAQLILPLKKMKKPKKKRKKSGCAWEETQLNEVSKNESIEAENEAKGSNASNTEISTPVAIEALPPVPTIEPAVPKEGAQVITPTQPTHRVITVGFDN</sequence>
<feature type="region of interest" description="Disordered" evidence="1">
    <location>
        <begin position="1"/>
        <end position="54"/>
    </location>
</feature>
<dbReference type="EMBL" id="HBUF01051709">
    <property type="protein sequence ID" value="CAG6622080.1"/>
    <property type="molecule type" value="Transcribed_RNA"/>
</dbReference>
<evidence type="ECO:0000256" key="1">
    <source>
        <dbReference type="SAM" id="MobiDB-lite"/>
    </source>
</evidence>
<proteinExistence type="predicted"/>
<feature type="compositionally biased region" description="Basic and acidic residues" evidence="1">
    <location>
        <begin position="1"/>
        <end position="19"/>
    </location>
</feature>
<feature type="region of interest" description="Disordered" evidence="1">
    <location>
        <begin position="183"/>
        <end position="205"/>
    </location>
</feature>
<name>A0A8D8M4W0_9HEMI</name>
<feature type="compositionally biased region" description="Low complexity" evidence="1">
    <location>
        <begin position="20"/>
        <end position="29"/>
    </location>
</feature>